<evidence type="ECO:0000313" key="2">
    <source>
        <dbReference type="Proteomes" id="UP000030748"/>
    </source>
</evidence>
<organism evidence="1 2">
    <name type="scientific">Erythranthe guttata</name>
    <name type="common">Yellow monkey flower</name>
    <name type="synonym">Mimulus guttatus</name>
    <dbReference type="NCBI Taxonomy" id="4155"/>
    <lineage>
        <taxon>Eukaryota</taxon>
        <taxon>Viridiplantae</taxon>
        <taxon>Streptophyta</taxon>
        <taxon>Embryophyta</taxon>
        <taxon>Tracheophyta</taxon>
        <taxon>Spermatophyta</taxon>
        <taxon>Magnoliopsida</taxon>
        <taxon>eudicotyledons</taxon>
        <taxon>Gunneridae</taxon>
        <taxon>Pentapetalae</taxon>
        <taxon>asterids</taxon>
        <taxon>lamiids</taxon>
        <taxon>Lamiales</taxon>
        <taxon>Phrymaceae</taxon>
        <taxon>Erythranthe</taxon>
    </lineage>
</organism>
<dbReference type="STRING" id="4155.A0A022QCY0"/>
<dbReference type="EMBL" id="KI631651">
    <property type="protein sequence ID" value="EYU26522.1"/>
    <property type="molecule type" value="Genomic_DNA"/>
</dbReference>
<gene>
    <name evidence="1" type="ORF">MIMGU_mgv1a023906mg</name>
</gene>
<dbReference type="Proteomes" id="UP000030748">
    <property type="component" value="Unassembled WGS sequence"/>
</dbReference>
<feature type="non-terminal residue" evidence="1">
    <location>
        <position position="84"/>
    </location>
</feature>
<evidence type="ECO:0000313" key="1">
    <source>
        <dbReference type="EMBL" id="EYU26522.1"/>
    </source>
</evidence>
<reference evidence="1 2" key="1">
    <citation type="journal article" date="2013" name="Proc. Natl. Acad. Sci. U.S.A.">
        <title>Fine-scale variation in meiotic recombination in Mimulus inferred from population shotgun sequencing.</title>
        <authorList>
            <person name="Hellsten U."/>
            <person name="Wright K.M."/>
            <person name="Jenkins J."/>
            <person name="Shu S."/>
            <person name="Yuan Y."/>
            <person name="Wessler S.R."/>
            <person name="Schmutz J."/>
            <person name="Willis J.H."/>
            <person name="Rokhsar D.S."/>
        </authorList>
    </citation>
    <scope>NUCLEOTIDE SEQUENCE [LARGE SCALE GENOMIC DNA]</scope>
    <source>
        <strain evidence="2">cv. DUN x IM62</strain>
    </source>
</reference>
<dbReference type="AlphaFoldDB" id="A0A022QCY0"/>
<sequence length="84" mass="9850">MISHSSSVTKEVENLDRLFLSRNFMSINLLQEVFSSLRSFHSQLTLLEKIRLDEYMDKSSRLWEARYALKSGISSMENYYSSCT</sequence>
<name>A0A022QCY0_ERYGU</name>
<proteinExistence type="predicted"/>
<accession>A0A022QCY0</accession>
<keyword evidence="2" id="KW-1185">Reference proteome</keyword>
<protein>
    <submittedName>
        <fullName evidence="1">Uncharacterized protein</fullName>
    </submittedName>
</protein>